<keyword evidence="1" id="KW-0732">Signal</keyword>
<name>A0A2W5A379_9SPHN</name>
<dbReference type="Proteomes" id="UP000249066">
    <property type="component" value="Unassembled WGS sequence"/>
</dbReference>
<gene>
    <name evidence="2" type="ORF">DI623_13585</name>
</gene>
<reference evidence="2 3" key="1">
    <citation type="submission" date="2017-08" db="EMBL/GenBank/DDBJ databases">
        <title>Infants hospitalized years apart are colonized by the same room-sourced microbial strains.</title>
        <authorList>
            <person name="Brooks B."/>
            <person name="Olm M.R."/>
            <person name="Firek B.A."/>
            <person name="Baker R."/>
            <person name="Thomas B.C."/>
            <person name="Morowitz M.J."/>
            <person name="Banfield J.F."/>
        </authorList>
    </citation>
    <scope>NUCLEOTIDE SEQUENCE [LARGE SCALE GENOMIC DNA]</scope>
    <source>
        <strain evidence="2">S2_018_000_R2_101</strain>
    </source>
</reference>
<protein>
    <submittedName>
        <fullName evidence="2">Uncharacterized protein</fullName>
    </submittedName>
</protein>
<feature type="signal peptide" evidence="1">
    <location>
        <begin position="1"/>
        <end position="26"/>
    </location>
</feature>
<dbReference type="AlphaFoldDB" id="A0A2W5A379"/>
<dbReference type="EMBL" id="QFNN01000106">
    <property type="protein sequence ID" value="PZO87996.1"/>
    <property type="molecule type" value="Genomic_DNA"/>
</dbReference>
<accession>A0A2W5A379</accession>
<feature type="chain" id="PRO_5016076301" evidence="1">
    <location>
        <begin position="27"/>
        <end position="190"/>
    </location>
</feature>
<evidence type="ECO:0000313" key="2">
    <source>
        <dbReference type="EMBL" id="PZO87996.1"/>
    </source>
</evidence>
<sequence>MERIDAMMKPLLGLALLGVATSPLVAQVQTTPIPPSQVAAPPPEAQLSRDVGRAAGAFAVAAQQAAQDAKAAARAAKLEFKRGFVQGAGQASAGAPAAVAPPPPPPIRYEEEAVDACAMATEDEGMSYARLANVRDVDAVDRRPGGWDVRGTIELRNSYAEPRHAPYHFVCQVRDGGIADLWIRDVSARR</sequence>
<organism evidence="2 3">
    <name type="scientific">Sphingomonas sanxanigenens</name>
    <dbReference type="NCBI Taxonomy" id="397260"/>
    <lineage>
        <taxon>Bacteria</taxon>
        <taxon>Pseudomonadati</taxon>
        <taxon>Pseudomonadota</taxon>
        <taxon>Alphaproteobacteria</taxon>
        <taxon>Sphingomonadales</taxon>
        <taxon>Sphingomonadaceae</taxon>
        <taxon>Sphingomonas</taxon>
    </lineage>
</organism>
<comment type="caution">
    <text evidence="2">The sequence shown here is derived from an EMBL/GenBank/DDBJ whole genome shotgun (WGS) entry which is preliminary data.</text>
</comment>
<evidence type="ECO:0000313" key="3">
    <source>
        <dbReference type="Proteomes" id="UP000249066"/>
    </source>
</evidence>
<evidence type="ECO:0000256" key="1">
    <source>
        <dbReference type="SAM" id="SignalP"/>
    </source>
</evidence>
<proteinExistence type="predicted"/>